<evidence type="ECO:0000313" key="1">
    <source>
        <dbReference type="EMBL" id="UZF88752.1"/>
    </source>
</evidence>
<proteinExistence type="predicted"/>
<sequence length="135" mass="14518">MHPGSIPGEASNLKRGYRCAFSQLVPILPPSLFRQVTLRCSFMRRLCGYQTVRLDDDSSDLAWQGIVGLSYPIPAVPGLSLTADYRYFSTASRGVKGTIQQGAISAAGVVGATVATGTLRTRSDYSNQSTMIGLR</sequence>
<dbReference type="EMBL" id="CP102774">
    <property type="protein sequence ID" value="UZF88752.1"/>
    <property type="molecule type" value="Genomic_DNA"/>
</dbReference>
<reference evidence="1" key="1">
    <citation type="submission" date="2022-08" db="EMBL/GenBank/DDBJ databases">
        <title>Complete Genome Sequences of 2 Bosea sp. soil isolates.</title>
        <authorList>
            <person name="Alvarez Arevalo M."/>
            <person name="Sterndorff E.B."/>
            <person name="Faurdal D."/>
            <person name="Joergensen T.S."/>
            <person name="Weber T."/>
        </authorList>
    </citation>
    <scope>NUCLEOTIDE SEQUENCE</scope>
    <source>
        <strain evidence="1">NBC_00436</strain>
    </source>
</reference>
<accession>A0A9E8CM94</accession>
<protein>
    <submittedName>
        <fullName evidence="1">Uncharacterized protein</fullName>
    </submittedName>
</protein>
<dbReference type="AlphaFoldDB" id="A0A9E8CM94"/>
<name>A0A9E8CM94_9HYPH</name>
<dbReference type="Gene3D" id="2.40.160.20">
    <property type="match status" value="1"/>
</dbReference>
<organism evidence="1">
    <name type="scientific">Bosea sp. NBC_00436</name>
    <dbReference type="NCBI Taxonomy" id="2969620"/>
    <lineage>
        <taxon>Bacteria</taxon>
        <taxon>Pseudomonadati</taxon>
        <taxon>Pseudomonadota</taxon>
        <taxon>Alphaproteobacteria</taxon>
        <taxon>Hyphomicrobiales</taxon>
        <taxon>Boseaceae</taxon>
        <taxon>Bosea</taxon>
    </lineage>
</organism>
<dbReference type="SUPFAM" id="SSF56925">
    <property type="entry name" value="OMPA-like"/>
    <property type="match status" value="1"/>
</dbReference>
<dbReference type="InterPro" id="IPR011250">
    <property type="entry name" value="OMP/PagP_B-barrel"/>
</dbReference>
<gene>
    <name evidence="1" type="ORF">NWE54_08160</name>
</gene>